<dbReference type="PANTHER" id="PTHR34135">
    <property type="entry name" value="LYSOZYME"/>
    <property type="match status" value="1"/>
</dbReference>
<comment type="similarity">
    <text evidence="1">Belongs to the glycosyl hydrolase 25 family.</text>
</comment>
<dbReference type="GO" id="GO:0009253">
    <property type="term" value="P:peptidoglycan catabolic process"/>
    <property type="evidence" value="ECO:0007669"/>
    <property type="project" value="InterPro"/>
</dbReference>
<dbReference type="GO" id="GO:0016052">
    <property type="term" value="P:carbohydrate catabolic process"/>
    <property type="evidence" value="ECO:0007669"/>
    <property type="project" value="TreeGrafter"/>
</dbReference>
<dbReference type="InterPro" id="IPR017853">
    <property type="entry name" value="GH"/>
</dbReference>
<dbReference type="GO" id="GO:0003796">
    <property type="term" value="F:lysozyme activity"/>
    <property type="evidence" value="ECO:0007669"/>
    <property type="project" value="InterPro"/>
</dbReference>
<comment type="caution">
    <text evidence="2">The sequence shown here is derived from an EMBL/GenBank/DDBJ whole genome shotgun (WGS) entry which is preliminary data.</text>
</comment>
<dbReference type="PROSITE" id="PS51904">
    <property type="entry name" value="GLYCOSYL_HYDROL_F25_2"/>
    <property type="match status" value="1"/>
</dbReference>
<dbReference type="InterPro" id="IPR002053">
    <property type="entry name" value="Glyco_hydro_25"/>
</dbReference>
<protein>
    <recommendedName>
        <fullName evidence="4">Lysozyme</fullName>
    </recommendedName>
</protein>
<sequence>MQLNFIDVSKHQGTIDWAKVAKEVDGVIIRCAYRGYGSAGDLKTDEKWNVNIQGAIDAGVKRIGVYIFSQAVNAAEGKEEAEKVLSLIKPYGDKINYPVYWDTEKTSEYPNGRADCISKANRTAAGKAFCEAIKAAG</sequence>
<proteinExistence type="inferred from homology"/>
<dbReference type="SUPFAM" id="SSF51445">
    <property type="entry name" value="(Trans)glycosidases"/>
    <property type="match status" value="1"/>
</dbReference>
<evidence type="ECO:0000313" key="3">
    <source>
        <dbReference type="Proteomes" id="UP000824160"/>
    </source>
</evidence>
<dbReference type="Pfam" id="PF01183">
    <property type="entry name" value="Glyco_hydro_25"/>
    <property type="match status" value="1"/>
</dbReference>
<reference evidence="2" key="2">
    <citation type="journal article" date="2021" name="PeerJ">
        <title>Extensive microbial diversity within the chicken gut microbiome revealed by metagenomics and culture.</title>
        <authorList>
            <person name="Gilroy R."/>
            <person name="Ravi A."/>
            <person name="Getino M."/>
            <person name="Pursley I."/>
            <person name="Horton D.L."/>
            <person name="Alikhan N.F."/>
            <person name="Baker D."/>
            <person name="Gharbi K."/>
            <person name="Hall N."/>
            <person name="Watson M."/>
            <person name="Adriaenssens E.M."/>
            <person name="Foster-Nyarko E."/>
            <person name="Jarju S."/>
            <person name="Secka A."/>
            <person name="Antonio M."/>
            <person name="Oren A."/>
            <person name="Chaudhuri R.R."/>
            <person name="La Ragione R."/>
            <person name="Hildebrand F."/>
            <person name="Pallen M.J."/>
        </authorList>
    </citation>
    <scope>NUCLEOTIDE SEQUENCE</scope>
    <source>
        <strain evidence="2">ChiBcec7-5410</strain>
    </source>
</reference>
<dbReference type="Proteomes" id="UP000824160">
    <property type="component" value="Unassembled WGS sequence"/>
</dbReference>
<evidence type="ECO:0000256" key="1">
    <source>
        <dbReference type="ARBA" id="ARBA00010646"/>
    </source>
</evidence>
<name>A0A9D1H8E0_9FIRM</name>
<dbReference type="GO" id="GO:0016998">
    <property type="term" value="P:cell wall macromolecule catabolic process"/>
    <property type="evidence" value="ECO:0007669"/>
    <property type="project" value="InterPro"/>
</dbReference>
<accession>A0A9D1H8E0</accession>
<evidence type="ECO:0008006" key="4">
    <source>
        <dbReference type="Google" id="ProtNLM"/>
    </source>
</evidence>
<gene>
    <name evidence="2" type="ORF">IAC43_04840</name>
</gene>
<reference evidence="2" key="1">
    <citation type="submission" date="2020-10" db="EMBL/GenBank/DDBJ databases">
        <authorList>
            <person name="Gilroy R."/>
        </authorList>
    </citation>
    <scope>NUCLEOTIDE SEQUENCE</scope>
    <source>
        <strain evidence="2">ChiBcec7-5410</strain>
    </source>
</reference>
<dbReference type="EMBL" id="DVLW01000126">
    <property type="protein sequence ID" value="HIT94489.1"/>
    <property type="molecule type" value="Genomic_DNA"/>
</dbReference>
<dbReference type="PANTHER" id="PTHR34135:SF2">
    <property type="entry name" value="LYSOZYME"/>
    <property type="match status" value="1"/>
</dbReference>
<evidence type="ECO:0000313" key="2">
    <source>
        <dbReference type="EMBL" id="HIT94489.1"/>
    </source>
</evidence>
<dbReference type="AlphaFoldDB" id="A0A9D1H8E0"/>
<organism evidence="2 3">
    <name type="scientific">Candidatus Faecivivens stercoripullorum</name>
    <dbReference type="NCBI Taxonomy" id="2840805"/>
    <lineage>
        <taxon>Bacteria</taxon>
        <taxon>Bacillati</taxon>
        <taxon>Bacillota</taxon>
        <taxon>Clostridia</taxon>
        <taxon>Eubacteriales</taxon>
        <taxon>Oscillospiraceae</taxon>
        <taxon>Oscillospiraceae incertae sedis</taxon>
        <taxon>Candidatus Faecivivens</taxon>
    </lineage>
</organism>
<dbReference type="Gene3D" id="3.20.20.80">
    <property type="entry name" value="Glycosidases"/>
    <property type="match status" value="1"/>
</dbReference>
<feature type="non-terminal residue" evidence="2">
    <location>
        <position position="137"/>
    </location>
</feature>